<comment type="caution">
    <text evidence="2">The sequence shown here is derived from an EMBL/GenBank/DDBJ whole genome shotgun (WGS) entry which is preliminary data.</text>
</comment>
<dbReference type="RefSeq" id="WP_280692865.1">
    <property type="nucleotide sequence ID" value="NZ_JANQDL010000034.1"/>
</dbReference>
<protein>
    <submittedName>
        <fullName evidence="2">DUF975 domain-containing protein</fullName>
    </submittedName>
</protein>
<proteinExistence type="predicted"/>
<feature type="transmembrane region" description="Helical" evidence="1">
    <location>
        <begin position="186"/>
        <end position="208"/>
    </location>
</feature>
<keyword evidence="1" id="KW-0812">Transmembrane</keyword>
<feature type="transmembrane region" description="Helical" evidence="1">
    <location>
        <begin position="228"/>
        <end position="261"/>
    </location>
</feature>
<feature type="transmembrane region" description="Helical" evidence="1">
    <location>
        <begin position="88"/>
        <end position="120"/>
    </location>
</feature>
<evidence type="ECO:0000256" key="1">
    <source>
        <dbReference type="SAM" id="Phobius"/>
    </source>
</evidence>
<dbReference type="AlphaFoldDB" id="A0AA43GWX0"/>
<evidence type="ECO:0000313" key="2">
    <source>
        <dbReference type="EMBL" id="MDH6062971.1"/>
    </source>
</evidence>
<keyword evidence="1" id="KW-0472">Membrane</keyword>
<evidence type="ECO:0000313" key="3">
    <source>
        <dbReference type="Proteomes" id="UP001159370"/>
    </source>
</evidence>
<organism evidence="2 3">
    <name type="scientific">Umezakia ovalisporum FSS-62</name>
    <dbReference type="NCBI Taxonomy" id="2971776"/>
    <lineage>
        <taxon>Bacteria</taxon>
        <taxon>Bacillati</taxon>
        <taxon>Cyanobacteriota</taxon>
        <taxon>Cyanophyceae</taxon>
        <taxon>Nostocales</taxon>
        <taxon>Nodulariaceae</taxon>
        <taxon>Umezakia</taxon>
    </lineage>
</organism>
<dbReference type="Proteomes" id="UP001159370">
    <property type="component" value="Unassembled WGS sequence"/>
</dbReference>
<feature type="transmembrane region" description="Helical" evidence="1">
    <location>
        <begin position="132"/>
        <end position="154"/>
    </location>
</feature>
<sequence>MAGNIGSPDPTQPLSVGKVISTGIRLYRSHVQDYFFLALKAHLWVLVPVYGWVKFIALTALISRLAFGELVNQPESIPSGQRFVNSRLWQFLMAMVLLFFMVVGFSLSIVIILVILGVFWGLIFPYENSAAVLLLGVITLVGLIVVTLASFWIIMRLCLVYEVLAIEENVDGVSAISRSWQLTQGYGWRLLLIYFVAFLITIPARIMMPVMTSFLELVFLPLILDGSSLYALLYFLFLLAIIFSISAVILPFYQTLTAVIYYDLRSRREGLGLKLRDHEI</sequence>
<keyword evidence="1" id="KW-1133">Transmembrane helix</keyword>
<accession>A0AA43GWX0</accession>
<gene>
    <name evidence="2" type="ORF">NWP23_04040</name>
</gene>
<feature type="transmembrane region" description="Helical" evidence="1">
    <location>
        <begin position="43"/>
        <end position="67"/>
    </location>
</feature>
<reference evidence="2 3" key="1">
    <citation type="journal article" date="2023" name="J. Phycol.">
        <title>Chrysosporum ovalisporum is synonymous with the true-branching cyanobacterium Umezakia natans (Nostocales/Aphanizomenonaceae).</title>
        <authorList>
            <person name="McGregor G.B."/>
            <person name="Sendall B.C."/>
            <person name="Niiyama Y."/>
            <person name="Tuji A."/>
            <person name="Willis A."/>
        </authorList>
    </citation>
    <scope>NUCLEOTIDE SEQUENCE [LARGE SCALE GENOMIC DNA]</scope>
    <source>
        <strain evidence="2 3">FSS-62</strain>
    </source>
</reference>
<dbReference type="EMBL" id="JANQDL010000034">
    <property type="protein sequence ID" value="MDH6062971.1"/>
    <property type="molecule type" value="Genomic_DNA"/>
</dbReference>
<name>A0AA43GWX0_9CYAN</name>